<comment type="caution">
    <text evidence="2">The sequence shown here is derived from an EMBL/GenBank/DDBJ whole genome shotgun (WGS) entry which is preliminary data.</text>
</comment>
<evidence type="ECO:0000313" key="3">
    <source>
        <dbReference type="Proteomes" id="UP001139263"/>
    </source>
</evidence>
<dbReference type="Pfam" id="PF14403">
    <property type="entry name" value="CP_ATPgrasp_2"/>
    <property type="match status" value="1"/>
</dbReference>
<reference evidence="2" key="1">
    <citation type="submission" date="2022-03" db="EMBL/GenBank/DDBJ databases">
        <title>Draft Genome Sequence of Firmicute Strain S0AB, a Heterotrophic Iron/Sulfur-Oxidizing Extreme Acidophile.</title>
        <authorList>
            <person name="Vergara E."/>
            <person name="Pakostova E."/>
            <person name="Johnson D.B."/>
            <person name="Holmes D.S."/>
        </authorList>
    </citation>
    <scope>NUCLEOTIDE SEQUENCE</scope>
    <source>
        <strain evidence="2">S0AB</strain>
    </source>
</reference>
<organism evidence="2 3">
    <name type="scientific">Sulfoacidibacillus ferrooxidans</name>
    <dbReference type="NCBI Taxonomy" id="2005001"/>
    <lineage>
        <taxon>Bacteria</taxon>
        <taxon>Bacillati</taxon>
        <taxon>Bacillota</taxon>
        <taxon>Bacilli</taxon>
        <taxon>Bacillales</taxon>
        <taxon>Alicyclobacillaceae</taxon>
        <taxon>Sulfoacidibacillus</taxon>
    </lineage>
</organism>
<dbReference type="EMBL" id="JALBUF010000001">
    <property type="protein sequence ID" value="MCI0182346.1"/>
    <property type="molecule type" value="Genomic_DNA"/>
</dbReference>
<dbReference type="Proteomes" id="UP001139263">
    <property type="component" value="Unassembled WGS sequence"/>
</dbReference>
<dbReference type="PANTHER" id="PTHR34595:SF7">
    <property type="entry name" value="SLL1039 PROTEIN"/>
    <property type="match status" value="1"/>
</dbReference>
<sequence>MFEGYVRDTFYDEMLCDDNQPRPPYRRYYELLSRFPKEIFAARHDAAKQLFLRQGITYTMYDNALGVERTLPFDLVPRIIPSAEWHHIERGLIQRVTALNEFLKDIYSTQYIIRDHIISRQTVYASPDFQLEMMNVPVPKGIHTVLSGIDLIRNEQGGYQVLEDNLRIPSGISYAYKNRNMMKRVFAEAFSSYHVAPLEPFMKKLGDTFAYLSPRQIPQPTVVLLTPGRFNSAFFDHSFLAQSMGIELVEGSDLIVINQIVYMRTTSGLRQVDVIYRRLDDGYLDPLSFNLDSLIGVPGLFDAYRAGNVAIANPWGNGVADDKLIYSYVPDFIRYYLNEDPILPNVITYRLTKDNERQHVIENIEDMVIKPTNASGGAGLFFGYAATRAECEDMQRIIQKEPRNFIAQPLISLSRHPTWMDGDFEPCPIDLRPFVAFGETLHVLPGGLTRVALERGSCVVNSSRGGGAKDTWIVVGEGEPTC</sequence>
<evidence type="ECO:0000313" key="2">
    <source>
        <dbReference type="EMBL" id="MCI0182346.1"/>
    </source>
</evidence>
<protein>
    <recommendedName>
        <fullName evidence="1">Circularly permuted ATP-grasp type 2 domain-containing protein</fullName>
    </recommendedName>
</protein>
<evidence type="ECO:0000259" key="1">
    <source>
        <dbReference type="Pfam" id="PF14403"/>
    </source>
</evidence>
<feature type="domain" description="Circularly permuted ATP-grasp type 2" evidence="1">
    <location>
        <begin position="77"/>
        <end position="452"/>
    </location>
</feature>
<keyword evidence="3" id="KW-1185">Reference proteome</keyword>
<name>A0A9X1V6D8_9BACL</name>
<dbReference type="SUPFAM" id="SSF56059">
    <property type="entry name" value="Glutathione synthetase ATP-binding domain-like"/>
    <property type="match status" value="1"/>
</dbReference>
<dbReference type="Gene3D" id="3.40.50.11290">
    <property type="match status" value="1"/>
</dbReference>
<dbReference type="PIRSF" id="PIRSF005522">
    <property type="entry name" value="UCP005522"/>
    <property type="match status" value="1"/>
</dbReference>
<dbReference type="Gene3D" id="3.30.1490.270">
    <property type="match status" value="1"/>
</dbReference>
<dbReference type="AlphaFoldDB" id="A0A9X1V6D8"/>
<dbReference type="InterPro" id="IPR025841">
    <property type="entry name" value="CP_ATPgrasp_2"/>
</dbReference>
<gene>
    <name evidence="2" type="ORF">MM817_00605</name>
</gene>
<dbReference type="PANTHER" id="PTHR34595">
    <property type="entry name" value="BLR5612 PROTEIN"/>
    <property type="match status" value="1"/>
</dbReference>
<accession>A0A9X1V6D8</accession>
<proteinExistence type="predicted"/>
<dbReference type="InterPro" id="IPR051680">
    <property type="entry name" value="ATP-dep_Glu-Cys_Ligase-2"/>
</dbReference>
<dbReference type="InterPro" id="IPR016450">
    <property type="entry name" value="UCP005522"/>
</dbReference>